<proteinExistence type="predicted"/>
<protein>
    <submittedName>
        <fullName evidence="2">BA14K-like protein</fullName>
    </submittedName>
</protein>
<reference evidence="2 3" key="1">
    <citation type="submission" date="2019-03" db="EMBL/GenBank/DDBJ databases">
        <title>Genomic Encyclopedia of Type Strains, Phase IV (KMG-IV): sequencing the most valuable type-strain genomes for metagenomic binning, comparative biology and taxonomic classification.</title>
        <authorList>
            <person name="Goeker M."/>
        </authorList>
    </citation>
    <scope>NUCLEOTIDE SEQUENCE [LARGE SCALE GENOMIC DNA]</scope>
    <source>
        <strain evidence="2 3">DSM 4868</strain>
    </source>
</reference>
<comment type="caution">
    <text evidence="2">The sequence shown here is derived from an EMBL/GenBank/DDBJ whole genome shotgun (WGS) entry which is preliminary data.</text>
</comment>
<sequence length="118" mass="12433">MFSSSPTPCPERPSRQRGSAPRAVLALAAGFLVLPGLGTGALGFEQNAAPAPQEDYLPIQSLGEEPPGPAEELPQSLHAAWCLGRYDTYDVGTNTFLTDNQLRRECVSPYGAGTDGAD</sequence>
<organism evidence="2 3">
    <name type="scientific">Rhodovulum euryhalinum</name>
    <dbReference type="NCBI Taxonomy" id="35805"/>
    <lineage>
        <taxon>Bacteria</taxon>
        <taxon>Pseudomonadati</taxon>
        <taxon>Pseudomonadota</taxon>
        <taxon>Alphaproteobacteria</taxon>
        <taxon>Rhodobacterales</taxon>
        <taxon>Paracoccaceae</taxon>
        <taxon>Rhodovulum</taxon>
    </lineage>
</organism>
<dbReference type="AlphaFoldDB" id="A0A4R2KEC5"/>
<feature type="region of interest" description="Disordered" evidence="1">
    <location>
        <begin position="1"/>
        <end position="20"/>
    </location>
</feature>
<dbReference type="Proteomes" id="UP000295142">
    <property type="component" value="Unassembled WGS sequence"/>
</dbReference>
<dbReference type="OrthoDB" id="8117189at2"/>
<gene>
    <name evidence="2" type="ORF">EV655_1302</name>
</gene>
<evidence type="ECO:0000313" key="2">
    <source>
        <dbReference type="EMBL" id="TCO68258.1"/>
    </source>
</evidence>
<keyword evidence="3" id="KW-1185">Reference proteome</keyword>
<name>A0A4R2KEC5_9RHOB</name>
<dbReference type="EMBL" id="SLWW01000030">
    <property type="protein sequence ID" value="TCO68258.1"/>
    <property type="molecule type" value="Genomic_DNA"/>
</dbReference>
<evidence type="ECO:0000256" key="1">
    <source>
        <dbReference type="SAM" id="MobiDB-lite"/>
    </source>
</evidence>
<evidence type="ECO:0000313" key="3">
    <source>
        <dbReference type="Proteomes" id="UP000295142"/>
    </source>
</evidence>
<accession>A0A4R2KEC5</accession>